<feature type="region of interest" description="Disordered" evidence="3">
    <location>
        <begin position="631"/>
        <end position="657"/>
    </location>
</feature>
<dbReference type="Pfam" id="PF23726">
    <property type="entry name" value="Beta-prop_RSE1_2nd"/>
    <property type="match status" value="1"/>
</dbReference>
<evidence type="ECO:0000313" key="8">
    <source>
        <dbReference type="Proteomes" id="UP000241769"/>
    </source>
</evidence>
<feature type="compositionally biased region" description="Acidic residues" evidence="3">
    <location>
        <begin position="648"/>
        <end position="657"/>
    </location>
</feature>
<evidence type="ECO:0000313" key="7">
    <source>
        <dbReference type="EMBL" id="PRP79749.1"/>
    </source>
</evidence>
<dbReference type="Proteomes" id="UP000241769">
    <property type="component" value="Unassembled WGS sequence"/>
</dbReference>
<comment type="subcellular location">
    <subcellularLocation>
        <location evidence="1">Nucleus</location>
    </subcellularLocation>
</comment>
<feature type="domain" description="RSE1/DDB1/CPSF1 second beta-propeller" evidence="6">
    <location>
        <begin position="500"/>
        <end position="882"/>
    </location>
</feature>
<dbReference type="InterPro" id="IPR058543">
    <property type="entry name" value="Beta-prop_RSE1/DDB1/CPSF1_2nd"/>
</dbReference>
<name>A0A2P6N721_9EUKA</name>
<dbReference type="EMBL" id="MDYQ01000172">
    <property type="protein sequence ID" value="PRP79749.1"/>
    <property type="molecule type" value="Genomic_DNA"/>
</dbReference>
<feature type="domain" description="RSE1/DDB1/CPSF1 first beta-propeller" evidence="5">
    <location>
        <begin position="18"/>
        <end position="377"/>
    </location>
</feature>
<dbReference type="InterPro" id="IPR050358">
    <property type="entry name" value="RSE1/DDB1/CFT1"/>
</dbReference>
<dbReference type="STRING" id="1890364.A0A2P6N721"/>
<dbReference type="InterPro" id="IPR018846">
    <property type="entry name" value="Beta-prop_RSE1/DDB1/CPSF1_1st"/>
</dbReference>
<feature type="domain" description="RSE1/DDB1/CPSF1 C-terminal" evidence="4">
    <location>
        <begin position="939"/>
        <end position="1254"/>
    </location>
</feature>
<dbReference type="GO" id="GO:0005634">
    <property type="term" value="C:nucleus"/>
    <property type="evidence" value="ECO:0007669"/>
    <property type="project" value="UniProtKB-SubCell"/>
</dbReference>
<evidence type="ECO:0000259" key="6">
    <source>
        <dbReference type="Pfam" id="PF23726"/>
    </source>
</evidence>
<proteinExistence type="predicted"/>
<organism evidence="7 8">
    <name type="scientific">Planoprotostelium fungivorum</name>
    <dbReference type="NCBI Taxonomy" id="1890364"/>
    <lineage>
        <taxon>Eukaryota</taxon>
        <taxon>Amoebozoa</taxon>
        <taxon>Evosea</taxon>
        <taxon>Variosea</taxon>
        <taxon>Cavosteliida</taxon>
        <taxon>Cavosteliaceae</taxon>
        <taxon>Planoprotostelium</taxon>
    </lineage>
</organism>
<dbReference type="Gene3D" id="2.130.10.10">
    <property type="entry name" value="YVTN repeat-like/Quinoprotein amine dehydrogenase"/>
    <property type="match status" value="2"/>
</dbReference>
<dbReference type="OrthoDB" id="6109at2759"/>
<evidence type="ECO:0000256" key="3">
    <source>
        <dbReference type="SAM" id="MobiDB-lite"/>
    </source>
</evidence>
<protein>
    <submittedName>
        <fullName evidence="7">Cleavage and polyadenylation specificity factor subunit 1-like</fullName>
    </submittedName>
</protein>
<dbReference type="InterPro" id="IPR015943">
    <property type="entry name" value="WD40/YVTN_repeat-like_dom_sf"/>
</dbReference>
<dbReference type="Pfam" id="PF03178">
    <property type="entry name" value="CPSF_A"/>
    <property type="match status" value="1"/>
</dbReference>
<keyword evidence="2" id="KW-0539">Nucleus</keyword>
<dbReference type="GO" id="GO:0003676">
    <property type="term" value="F:nucleic acid binding"/>
    <property type="evidence" value="ECO:0007669"/>
    <property type="project" value="InterPro"/>
</dbReference>
<dbReference type="Gene3D" id="1.10.150.910">
    <property type="match status" value="1"/>
</dbReference>
<sequence>MSTVSGILCRQLQASTGIDFCLHCYFVDESRESLVICKAGLLQVYRTINQAQNKTNLPVLQLCLETKIFGVIQSINKVRLPGRKRDSLVLSFDNAKVSVIDYDKFSHSTRVNTLHYFESEVLENWRREDSAGPELRIDPQGRVAVMLIYGTKLAVIPFRRGNSRKRSAQAMEESASFLLDLSQDLPNIKNIKDYVFLEGYYEPTLMILHEPAATATGRLGALKDTCCVTAVTLGLNRNNRQNPIIWSVDHLPYDCWSLNRGVIVIGTNHFLYLNQNSRFAVGLNDFANSTATLDIVRPNIVPITLDSSVATFLTPNRMLISIKTGELYFFHLHADARNIKEVVITKAGASICPLSPHYVFLGSRSGDSQLIQYTRVTESKQMEEDLQQNEQGKVNGISEREFMEEDDMRIYSSAVQQVQSKREDWELKLTVVDRISSIGSINDFLITESTDSATISHTEANAQSRSRSDPSYQVVACTGLGKNGSLTIMQNGVRPEAVEKNTAVLVKDEQSGLREEPGEGFHTRGTTLNVGNMNTPDGHIRICQIFDKTIRLLNGKKKITDYTISSEIISSSISAGYVLLLLSDKSLLLLQMNREGTHLVKMPTDHLKVEGESIMCCSLYMDNEAFFGEEIEEPDAPGDTPQQKESQNLEDDMDEEDRLLYGGNKTTVTMQKERKRERVKRMILVICRGNIRLEMYSIPEMKRVFHYNELLRFPYVISPTSERNPQKKKENTTQPDFFARQHDKSSTDVVIVKEITIATDETMTQPFLAMVLGTNDIILYRGSRDFSDPSDGGRFIKIEHEFITRRTDRASRYRSSNYRYPKIFPFDNVGEKRGIFISGYRPILITSERSYPRLHSMHLDGEISWFAEMNNEEFPHSFVYYSARITHHPVTKSYAIILSTRVPRVAEVEDYTAEEPTKPDPLILYDDLFSLRLVVPSIDMDNGWPIADNYEFEPNEHVLSISYCLLKCNDDQTHKGGTGYIQNEDVPCKGRIVIFDIIPVENQYHDKASGDEAPKPKLKTVYAKEQKGAVSVVSHVSGYLLVCVGPKILLYNFSDSKELVGVAFYDAQVFIVNMTAVKNFILCSDIYNSVFFVRWKEDEKKMILLGRENSRLPIVTSEYLLNEHDLLLLGADQRNNLSAFSYAPAAGENKTLICRSDFHLGSVVTKFTRMSMGAPGKHVHANLFGTLDGGLGLVTPMEEVVYQRLLSLQSRLNSMIPHTAGLNPRGYRATGRRKMTRNEARNDMLDGDLIWQYLSLDHIDQRRLARAIGTTQEQILRNMMDIDLCLSIF</sequence>
<comment type="caution">
    <text evidence="7">The sequence shown here is derived from an EMBL/GenBank/DDBJ whole genome shotgun (WGS) entry which is preliminary data.</text>
</comment>
<dbReference type="InParanoid" id="A0A2P6N721"/>
<accession>A0A2P6N721</accession>
<dbReference type="Pfam" id="PF10433">
    <property type="entry name" value="Beta-prop_RSE1_1st"/>
    <property type="match status" value="1"/>
</dbReference>
<reference evidence="7 8" key="1">
    <citation type="journal article" date="2018" name="Genome Biol. Evol.">
        <title>Multiple Roots of Fruiting Body Formation in Amoebozoa.</title>
        <authorList>
            <person name="Hillmann F."/>
            <person name="Forbes G."/>
            <person name="Novohradska S."/>
            <person name="Ferling I."/>
            <person name="Riege K."/>
            <person name="Groth M."/>
            <person name="Westermann M."/>
            <person name="Marz M."/>
            <person name="Spaller T."/>
            <person name="Winckler T."/>
            <person name="Schaap P."/>
            <person name="Glockner G."/>
        </authorList>
    </citation>
    <scope>NUCLEOTIDE SEQUENCE [LARGE SCALE GENOMIC DNA]</scope>
    <source>
        <strain evidence="7 8">Jena</strain>
    </source>
</reference>
<dbReference type="PANTHER" id="PTHR10644">
    <property type="entry name" value="DNA REPAIR/RNA PROCESSING CPSF FAMILY"/>
    <property type="match status" value="1"/>
</dbReference>
<dbReference type="FunCoup" id="A0A2P6N721">
    <property type="interactions" value="887"/>
</dbReference>
<keyword evidence="8" id="KW-1185">Reference proteome</keyword>
<evidence type="ECO:0000256" key="1">
    <source>
        <dbReference type="ARBA" id="ARBA00004123"/>
    </source>
</evidence>
<gene>
    <name evidence="7" type="ORF">PROFUN_12611</name>
</gene>
<evidence type="ECO:0000259" key="4">
    <source>
        <dbReference type="Pfam" id="PF03178"/>
    </source>
</evidence>
<dbReference type="InterPro" id="IPR004871">
    <property type="entry name" value="RSE1/DDB1/CPSF1_C"/>
</dbReference>
<evidence type="ECO:0000259" key="5">
    <source>
        <dbReference type="Pfam" id="PF10433"/>
    </source>
</evidence>
<evidence type="ECO:0000256" key="2">
    <source>
        <dbReference type="ARBA" id="ARBA00023242"/>
    </source>
</evidence>